<dbReference type="InterPro" id="IPR001810">
    <property type="entry name" value="F-box_dom"/>
</dbReference>
<dbReference type="PROSITE" id="PS50181">
    <property type="entry name" value="FBOX"/>
    <property type="match status" value="1"/>
</dbReference>
<keyword evidence="2" id="KW-0378">Hydrolase</keyword>
<dbReference type="SUPFAM" id="SSF53933">
    <property type="entry name" value="Microbial ribonucleases"/>
    <property type="match status" value="1"/>
</dbReference>
<dbReference type="InterPro" id="IPR016191">
    <property type="entry name" value="Ribonuclease/ribotoxin"/>
</dbReference>
<comment type="caution">
    <text evidence="4">The sequence shown here is derived from an EMBL/GenBank/DDBJ whole genome shotgun (WGS) entry which is preliminary data.</text>
</comment>
<evidence type="ECO:0000256" key="2">
    <source>
        <dbReference type="ARBA" id="ARBA00022801"/>
    </source>
</evidence>
<dbReference type="Gene3D" id="3.10.450.30">
    <property type="entry name" value="Microbial ribonucleases"/>
    <property type="match status" value="1"/>
</dbReference>
<organism evidence="4 5">
    <name type="scientific">Fusarium coffeatum</name>
    <dbReference type="NCBI Taxonomy" id="231269"/>
    <lineage>
        <taxon>Eukaryota</taxon>
        <taxon>Fungi</taxon>
        <taxon>Dikarya</taxon>
        <taxon>Ascomycota</taxon>
        <taxon>Pezizomycotina</taxon>
        <taxon>Sordariomycetes</taxon>
        <taxon>Hypocreomycetidae</taxon>
        <taxon>Hypocreales</taxon>
        <taxon>Nectriaceae</taxon>
        <taxon>Fusarium</taxon>
        <taxon>Fusarium incarnatum-equiseti species complex</taxon>
    </lineage>
</organism>
<dbReference type="SUPFAM" id="SSF81383">
    <property type="entry name" value="F-box domain"/>
    <property type="match status" value="1"/>
</dbReference>
<dbReference type="Gene3D" id="3.80.10.10">
    <property type="entry name" value="Ribonuclease Inhibitor"/>
    <property type="match status" value="1"/>
</dbReference>
<dbReference type="RefSeq" id="XP_031012236.1">
    <property type="nucleotide sequence ID" value="XM_031163736.1"/>
</dbReference>
<reference evidence="4 5" key="1">
    <citation type="submission" date="2018-06" db="EMBL/GenBank/DDBJ databases">
        <title>Fusarium incarnatum-equiseti species complex species 28.</title>
        <authorList>
            <person name="Gardiner D.M."/>
        </authorList>
    </citation>
    <scope>NUCLEOTIDE SEQUENCE [LARGE SCALE GENOMIC DNA]</scope>
    <source>
        <strain evidence="4 5">FIESC_28</strain>
    </source>
</reference>
<dbReference type="InterPro" id="IPR036047">
    <property type="entry name" value="F-box-like_dom_sf"/>
</dbReference>
<dbReference type="AlphaFoldDB" id="A0A366QZ90"/>
<feature type="domain" description="F-box" evidence="3">
    <location>
        <begin position="200"/>
        <end position="250"/>
    </location>
</feature>
<accession>A0A366QZ90</accession>
<dbReference type="GO" id="GO:0003723">
    <property type="term" value="F:RNA binding"/>
    <property type="evidence" value="ECO:0007669"/>
    <property type="project" value="InterPro"/>
</dbReference>
<name>A0A366QZ90_9HYPO</name>
<dbReference type="EMBL" id="QKXC01000244">
    <property type="protein sequence ID" value="RBR10214.1"/>
    <property type="molecule type" value="Genomic_DNA"/>
</dbReference>
<keyword evidence="5" id="KW-1185">Reference proteome</keyword>
<proteinExistence type="predicted"/>
<sequence length="766" mass="86589">MALTFAALEGHNAQMAAMNASPPFSPTQVDDDASSECSYYSLPGLENDRWYRKIPASQLRQQASQVPSHTGTLYPRQFYNKEKLGLVSNGSLTEYPFCLNKRYISGCPGPVRIILNLANPAAFDVVYHPDKLEQDDMTPRRSTRIATITSAPESAAVEVRVLRKRKISSETEATESAKRKKKARVPNIHLRRQQAPSTSEDALSVLPAEIQLNILHHIDDSSAMINLACTSQRYYNLAMSVVHNHIAVRVGFFAHMPMIIRRLEPHLSIAQKKQVKRKGRYKGQQERFSNLLDPNAVPKCALHVRQMTIGDIDPGKKHRPIIIRYLEEVLKNLTNLEVLDTTELNASMANSIAALKHLKALRLVDSRTSCIIENTASPLSQLSGLKHIAFKAGMLSDLVSGPQKVLQTILARSLSTLITLDVRALRYSSNFLDRFEDRIEEHDPDSLEQPHYFTALKSLTLTGHCWEGERALLWTDLNNSIDFLQLRELKFTQLGKGNVILFKHLEDLFSKADKGSIQLRKLSVDLDADKPNPVASEEHLESIYRFLASFDTLTSLNVLEHNVFHDRIFRKSDFVNPGLSGRLQQVIINHKRLESLQFKYRGHPPYYVSAEVIETLTKSLPRLQLLEVAPKDDDLDALARSISRAKDLRTLIFGTIPSWLSENRSKDPVQTFLKGFMGGLLQISGDTEDFTWAKAYKLTNITVAIHTFTIGHGFIEPPQKKIDPPVEIKKGDKAVWLQNIRVNEGWKQWYYTADSSWASQIMTSIK</sequence>
<dbReference type="GO" id="GO:0016787">
    <property type="term" value="F:hydrolase activity"/>
    <property type="evidence" value="ECO:0007669"/>
    <property type="project" value="UniProtKB-KW"/>
</dbReference>
<dbReference type="OrthoDB" id="5311681at2759"/>
<evidence type="ECO:0000256" key="1">
    <source>
        <dbReference type="ARBA" id="ARBA00022722"/>
    </source>
</evidence>
<evidence type="ECO:0000313" key="4">
    <source>
        <dbReference type="EMBL" id="RBR10214.1"/>
    </source>
</evidence>
<evidence type="ECO:0000313" key="5">
    <source>
        <dbReference type="Proteomes" id="UP000253153"/>
    </source>
</evidence>
<dbReference type="GeneID" id="41999032"/>
<protein>
    <recommendedName>
        <fullName evidence="3">F-box domain-containing protein</fullName>
    </recommendedName>
</protein>
<dbReference type="InterPro" id="IPR032675">
    <property type="entry name" value="LRR_dom_sf"/>
</dbReference>
<dbReference type="Proteomes" id="UP000253153">
    <property type="component" value="Unassembled WGS sequence"/>
</dbReference>
<dbReference type="GO" id="GO:0004540">
    <property type="term" value="F:RNA nuclease activity"/>
    <property type="evidence" value="ECO:0007669"/>
    <property type="project" value="InterPro"/>
</dbReference>
<gene>
    <name evidence="4" type="ORF">FIESC28_09600</name>
</gene>
<evidence type="ECO:0000259" key="3">
    <source>
        <dbReference type="PROSITE" id="PS50181"/>
    </source>
</evidence>
<dbReference type="SUPFAM" id="SSF52047">
    <property type="entry name" value="RNI-like"/>
    <property type="match status" value="1"/>
</dbReference>
<keyword evidence="1" id="KW-0540">Nuclease</keyword>